<evidence type="ECO:0008006" key="4">
    <source>
        <dbReference type="Google" id="ProtNLM"/>
    </source>
</evidence>
<comment type="caution">
    <text evidence="2">The sequence shown here is derived from an EMBL/GenBank/DDBJ whole genome shotgun (WGS) entry which is preliminary data.</text>
</comment>
<evidence type="ECO:0000256" key="1">
    <source>
        <dbReference type="SAM" id="MobiDB-lite"/>
    </source>
</evidence>
<gene>
    <name evidence="2" type="ORF">OERS_31990</name>
</gene>
<feature type="region of interest" description="Disordered" evidence="1">
    <location>
        <begin position="1"/>
        <end position="25"/>
    </location>
</feature>
<sequence length="249" mass="26158">MRRLSAVAEGAAGKATRPVSPGEDNLMCTTTCRTATWARCRCECDYANHGMSMMTPLAAPVPRRLSAGRRGGSGQDQAGPSSGDPGAPLFGVDLLHIESWLDDHPVFRDEVAHLVHLARQEDESAGGGTESHLACTVLVSVVIALESVERRREQAVDGIAGALSDVAMARVRACLDSKSADQLEPHVGAVVAHVVHAAMPGFALVDPEVFLAVRLAALLACPDPDDHAEVIDHCVHPLVTTVIDGSGLV</sequence>
<keyword evidence="3" id="KW-1185">Reference proteome</keyword>
<accession>A0ABX2Y0N5</accession>
<evidence type="ECO:0000313" key="3">
    <source>
        <dbReference type="Proteomes" id="UP000093412"/>
    </source>
</evidence>
<reference evidence="2 3" key="1">
    <citation type="submission" date="2016-06" db="EMBL/GenBank/DDBJ databases">
        <title>Genome sequence of Oerskovia enterophila DSM 43852.</title>
        <authorList>
            <person name="Poehlein A."/>
            <person name="Jag V."/>
            <person name="Bengelsdorf F.R."/>
            <person name="Daniel R."/>
            <person name="Duerre P."/>
        </authorList>
    </citation>
    <scope>NUCLEOTIDE SEQUENCE [LARGE SCALE GENOMIC DNA]</scope>
    <source>
        <strain evidence="2 3">DSM 43852</strain>
    </source>
</reference>
<protein>
    <recommendedName>
        <fullName evidence="4">MftR C-terminal domain-containing protein</fullName>
    </recommendedName>
</protein>
<dbReference type="Proteomes" id="UP000093412">
    <property type="component" value="Unassembled WGS sequence"/>
</dbReference>
<name>A0ABX2Y0N5_9CELL</name>
<dbReference type="EMBL" id="MAQA01000045">
    <property type="protein sequence ID" value="OCI30102.1"/>
    <property type="molecule type" value="Genomic_DNA"/>
</dbReference>
<organism evidence="2 3">
    <name type="scientific">Oerskovia enterophila</name>
    <dbReference type="NCBI Taxonomy" id="43678"/>
    <lineage>
        <taxon>Bacteria</taxon>
        <taxon>Bacillati</taxon>
        <taxon>Actinomycetota</taxon>
        <taxon>Actinomycetes</taxon>
        <taxon>Micrococcales</taxon>
        <taxon>Cellulomonadaceae</taxon>
        <taxon>Oerskovia</taxon>
    </lineage>
</organism>
<feature type="region of interest" description="Disordered" evidence="1">
    <location>
        <begin position="63"/>
        <end position="85"/>
    </location>
</feature>
<proteinExistence type="predicted"/>
<evidence type="ECO:0000313" key="2">
    <source>
        <dbReference type="EMBL" id="OCI30102.1"/>
    </source>
</evidence>